<comment type="subcellular location">
    <subcellularLocation>
        <location evidence="6">Cell membrane</location>
        <topology evidence="6">Single-pass membrane protein</topology>
    </subcellularLocation>
    <text evidence="6">Colocalized with FtsZ to the nascent septal site.</text>
</comment>
<dbReference type="GO" id="GO:0005940">
    <property type="term" value="C:septin ring"/>
    <property type="evidence" value="ECO:0007669"/>
    <property type="project" value="InterPro"/>
</dbReference>
<dbReference type="OrthoDB" id="1654473at2"/>
<keyword evidence="1 6" id="KW-0812">Transmembrane</keyword>
<evidence type="ECO:0000256" key="4">
    <source>
        <dbReference type="ARBA" id="ARBA00023136"/>
    </source>
</evidence>
<feature type="topological domain" description="Cytoplasmic" evidence="6">
    <location>
        <begin position="28"/>
        <end position="575"/>
    </location>
</feature>
<keyword evidence="4 6" id="KW-0472">Membrane</keyword>
<name>A0A081QC39_STRMT</name>
<keyword evidence="2 6" id="KW-1133">Transmembrane helix</keyword>
<feature type="coiled-coil region" evidence="6">
    <location>
        <begin position="111"/>
        <end position="138"/>
    </location>
</feature>
<evidence type="ECO:0000313" key="8">
    <source>
        <dbReference type="EMBL" id="KEQ40512.1"/>
    </source>
</evidence>
<evidence type="ECO:0000256" key="6">
    <source>
        <dbReference type="HAMAP-Rule" id="MF_00728"/>
    </source>
</evidence>
<comment type="similarity">
    <text evidence="6">Belongs to the EzrA family.</text>
</comment>
<feature type="coiled-coil region" evidence="6">
    <location>
        <begin position="269"/>
        <end position="301"/>
    </location>
</feature>
<comment type="caution">
    <text evidence="8">The sequence shown here is derived from an EMBL/GenBank/DDBJ whole genome shotgun (WGS) entry which is preliminary data.</text>
</comment>
<organism evidence="8 9">
    <name type="scientific">Streptococcus mitis</name>
    <dbReference type="NCBI Taxonomy" id="28037"/>
    <lineage>
        <taxon>Bacteria</taxon>
        <taxon>Bacillati</taxon>
        <taxon>Bacillota</taxon>
        <taxon>Bacilli</taxon>
        <taxon>Lactobacillales</taxon>
        <taxon>Streptococcaceae</taxon>
        <taxon>Streptococcus</taxon>
        <taxon>Streptococcus mitis group</taxon>
    </lineage>
</organism>
<proteinExistence type="inferred from homology"/>
<keyword evidence="3 6" id="KW-0175">Coiled coil</keyword>
<dbReference type="Pfam" id="PF06160">
    <property type="entry name" value="EzrA"/>
    <property type="match status" value="1"/>
</dbReference>
<dbReference type="PATRIC" id="fig|28037.97.peg.692"/>
<comment type="function">
    <text evidence="6">Negative regulator of FtsZ ring formation; modulates the frequency and position of FtsZ ring formation. Inhibits FtsZ ring formation at polar sites. Interacts either with FtsZ or with one of its binding partners to promote depolymerization.</text>
</comment>
<evidence type="ECO:0000256" key="3">
    <source>
        <dbReference type="ARBA" id="ARBA00023054"/>
    </source>
</evidence>
<evidence type="ECO:0000256" key="7">
    <source>
        <dbReference type="SAM" id="Phobius"/>
    </source>
</evidence>
<dbReference type="HAMAP" id="MF_00728">
    <property type="entry name" value="EzrA"/>
    <property type="match status" value="1"/>
</dbReference>
<reference evidence="8 9" key="1">
    <citation type="submission" date="2014-05" db="EMBL/GenBank/DDBJ databases">
        <authorList>
            <person name="Daugherty S.C."/>
            <person name="Tallon L.J."/>
            <person name="Sadzewicz L."/>
            <person name="Kilian M."/>
            <person name="Tettelin H."/>
        </authorList>
    </citation>
    <scope>NUCLEOTIDE SEQUENCE [LARGE SCALE GENOMIC DNA]</scope>
    <source>
        <strain evidence="8 9">SK642</strain>
    </source>
</reference>
<keyword evidence="6" id="KW-0131">Cell cycle</keyword>
<accession>A0A081QC39</accession>
<dbReference type="RefSeq" id="WP_033683436.1">
    <property type="nucleotide sequence ID" value="NZ_JPFW01000007.1"/>
</dbReference>
<dbReference type="Proteomes" id="UP000028030">
    <property type="component" value="Unassembled WGS sequence"/>
</dbReference>
<dbReference type="NCBIfam" id="NF003410">
    <property type="entry name" value="PRK04778.1-4"/>
    <property type="match status" value="1"/>
</dbReference>
<protein>
    <recommendedName>
        <fullName evidence="6">Septation ring formation regulator EzrA</fullName>
    </recommendedName>
</protein>
<dbReference type="AlphaFoldDB" id="A0A081QC39"/>
<gene>
    <name evidence="6" type="primary">ezrA</name>
    <name evidence="8" type="ORF">SK642_0746</name>
</gene>
<evidence type="ECO:0000256" key="1">
    <source>
        <dbReference type="ARBA" id="ARBA00022692"/>
    </source>
</evidence>
<dbReference type="GO" id="GO:0000917">
    <property type="term" value="P:division septum assembly"/>
    <property type="evidence" value="ECO:0007669"/>
    <property type="project" value="UniProtKB-KW"/>
</dbReference>
<keyword evidence="5 6" id="KW-0717">Septation</keyword>
<keyword evidence="6" id="KW-0132">Cell division</keyword>
<evidence type="ECO:0000313" key="9">
    <source>
        <dbReference type="Proteomes" id="UP000028030"/>
    </source>
</evidence>
<feature type="coiled-coil region" evidence="6">
    <location>
        <begin position="354"/>
        <end position="416"/>
    </location>
</feature>
<evidence type="ECO:0000256" key="5">
    <source>
        <dbReference type="ARBA" id="ARBA00023210"/>
    </source>
</evidence>
<dbReference type="GO" id="GO:0000921">
    <property type="term" value="P:septin ring assembly"/>
    <property type="evidence" value="ECO:0007669"/>
    <property type="project" value="InterPro"/>
</dbReference>
<dbReference type="InterPro" id="IPR010379">
    <property type="entry name" value="EzrA"/>
</dbReference>
<sequence>MSARLVIYLIIAIAVLLIVAYAIAIYVRKRNESKLAILEEKKEELYNLPVNDEVEAVKNMHLIGQSQVTFREWNQKWVDLSLNSFADIENNLFEAEGYNNSFRFFKASHQIDQIESQITLIEEDIASIRNALADLEKQESKNSGRVLHTLDLFEELQHRVADHSEEYGQGLSEIEKQLENIQSEFSQFVTLNSSGDPVEAAVILDNAENHILALTHIVDRIPAVVTTLSKELPDQLEDLENGYRKLLDANYHFAETDIEARFQLLHEALKKNHENIAQLELDNAEYENTQIQEEINALYDIFTREIAAQKVVDGLVATLPTYLQHMKDSNAVLVEDIKRLSKSYLFSETDVSHVHRLQTELDSLEESVLELTSEQEEHSEPYSLLEERLENLQATLKEIEDEQVELSQRLAQIEKDDINARQKANVYVNRLHTIKRYMEKRNLPGIPQNFLQLFFTASNHTEELMAELEESQVNIEVVNRMLEITTNHMEALEDETYNIVKYATLTEQLLQYSNRYRSFDERIQEAFNDSLEIFEKDFDYHASFDKISQALEVAEPGVTNRFVTSYEKTRETIRF</sequence>
<keyword evidence="6" id="KW-1003">Cell membrane</keyword>
<feature type="transmembrane region" description="Helical" evidence="7">
    <location>
        <begin position="6"/>
        <end position="27"/>
    </location>
</feature>
<feature type="topological domain" description="Extracellular" evidence="6">
    <location>
        <begin position="1"/>
        <end position="8"/>
    </location>
</feature>
<dbReference type="EMBL" id="JPFW01000007">
    <property type="protein sequence ID" value="KEQ40512.1"/>
    <property type="molecule type" value="Genomic_DNA"/>
</dbReference>
<dbReference type="GO" id="GO:0005886">
    <property type="term" value="C:plasma membrane"/>
    <property type="evidence" value="ECO:0007669"/>
    <property type="project" value="UniProtKB-SubCell"/>
</dbReference>
<evidence type="ECO:0000256" key="2">
    <source>
        <dbReference type="ARBA" id="ARBA00022989"/>
    </source>
</evidence>